<dbReference type="AlphaFoldDB" id="X0TGY1"/>
<feature type="non-terminal residue" evidence="2">
    <location>
        <position position="56"/>
    </location>
</feature>
<comment type="caution">
    <text evidence="2">The sequence shown here is derived from an EMBL/GenBank/DDBJ whole genome shotgun (WGS) entry which is preliminary data.</text>
</comment>
<proteinExistence type="predicted"/>
<protein>
    <submittedName>
        <fullName evidence="2">Uncharacterized protein</fullName>
    </submittedName>
</protein>
<keyword evidence="1" id="KW-0472">Membrane</keyword>
<keyword evidence="1" id="KW-1133">Transmembrane helix</keyword>
<dbReference type="EMBL" id="BARS01016943">
    <property type="protein sequence ID" value="GAF92464.1"/>
    <property type="molecule type" value="Genomic_DNA"/>
</dbReference>
<sequence length="56" mass="6894">MYFVIFSTTVSGILVLVLILFLIEQKKLKRMYRELEEMRYRDRQIHQETMRIIEAT</sequence>
<reference evidence="2" key="1">
    <citation type="journal article" date="2014" name="Front. Microbiol.">
        <title>High frequency of phylogenetically diverse reductive dehalogenase-homologous genes in deep subseafloor sedimentary metagenomes.</title>
        <authorList>
            <person name="Kawai M."/>
            <person name="Futagami T."/>
            <person name="Toyoda A."/>
            <person name="Takaki Y."/>
            <person name="Nishi S."/>
            <person name="Hori S."/>
            <person name="Arai W."/>
            <person name="Tsubouchi T."/>
            <person name="Morono Y."/>
            <person name="Uchiyama I."/>
            <person name="Ito T."/>
            <person name="Fujiyama A."/>
            <person name="Inagaki F."/>
            <person name="Takami H."/>
        </authorList>
    </citation>
    <scope>NUCLEOTIDE SEQUENCE</scope>
    <source>
        <strain evidence="2">Expedition CK06-06</strain>
    </source>
</reference>
<accession>X0TGY1</accession>
<gene>
    <name evidence="2" type="ORF">S01H1_27778</name>
</gene>
<feature type="transmembrane region" description="Helical" evidence="1">
    <location>
        <begin position="6"/>
        <end position="23"/>
    </location>
</feature>
<name>X0TGY1_9ZZZZ</name>
<evidence type="ECO:0000256" key="1">
    <source>
        <dbReference type="SAM" id="Phobius"/>
    </source>
</evidence>
<keyword evidence="1" id="KW-0812">Transmembrane</keyword>
<evidence type="ECO:0000313" key="2">
    <source>
        <dbReference type="EMBL" id="GAF92464.1"/>
    </source>
</evidence>
<organism evidence="2">
    <name type="scientific">marine sediment metagenome</name>
    <dbReference type="NCBI Taxonomy" id="412755"/>
    <lineage>
        <taxon>unclassified sequences</taxon>
        <taxon>metagenomes</taxon>
        <taxon>ecological metagenomes</taxon>
    </lineage>
</organism>